<organism evidence="3 4">
    <name type="scientific">Flavimobilis soli</name>
    <dbReference type="NCBI Taxonomy" id="442709"/>
    <lineage>
        <taxon>Bacteria</taxon>
        <taxon>Bacillati</taxon>
        <taxon>Actinomycetota</taxon>
        <taxon>Actinomycetes</taxon>
        <taxon>Micrococcales</taxon>
        <taxon>Jonesiaceae</taxon>
        <taxon>Flavimobilis</taxon>
    </lineage>
</organism>
<dbReference type="Pfam" id="PF04314">
    <property type="entry name" value="PCuAC"/>
    <property type="match status" value="1"/>
</dbReference>
<sequence>MSVRRALSSVAALAVVLALSACDAGDPRPAASSIGTPGPSAATVVLEDGWVKAAESGMSAAFGELVNSTGADVTVVSVSTPAATSTELHETVQDDAGQMVMREKQGGFTVAAGQSLSLAPGGNHLMLMGLAGPLQAGDEVELTLTLDDGTTVDASVPVKDYSGANETYEGDGENMETDGH</sequence>
<evidence type="ECO:0008006" key="5">
    <source>
        <dbReference type="Google" id="ProtNLM"/>
    </source>
</evidence>
<evidence type="ECO:0000256" key="1">
    <source>
        <dbReference type="SAM" id="MobiDB-lite"/>
    </source>
</evidence>
<dbReference type="InterPro" id="IPR036182">
    <property type="entry name" value="PCuAC_sf"/>
</dbReference>
<dbReference type="SUPFAM" id="SSF110087">
    <property type="entry name" value="DR1885-like metal-binding protein"/>
    <property type="match status" value="1"/>
</dbReference>
<accession>A0A2A9EDT6</accession>
<protein>
    <recommendedName>
        <fullName evidence="5">Copper(I)-binding protein</fullName>
    </recommendedName>
</protein>
<evidence type="ECO:0000313" key="4">
    <source>
        <dbReference type="Proteomes" id="UP000221394"/>
    </source>
</evidence>
<dbReference type="RefSeq" id="WP_098457870.1">
    <property type="nucleotide sequence ID" value="NZ_PDJH01000001.1"/>
</dbReference>
<proteinExistence type="predicted"/>
<feature type="signal peptide" evidence="2">
    <location>
        <begin position="1"/>
        <end position="24"/>
    </location>
</feature>
<dbReference type="AlphaFoldDB" id="A0A2A9EDT6"/>
<dbReference type="PANTHER" id="PTHR36302">
    <property type="entry name" value="BLR7088 PROTEIN"/>
    <property type="match status" value="1"/>
</dbReference>
<feature type="region of interest" description="Disordered" evidence="1">
    <location>
        <begin position="155"/>
        <end position="180"/>
    </location>
</feature>
<keyword evidence="2" id="KW-0732">Signal</keyword>
<reference evidence="3 4" key="1">
    <citation type="submission" date="2017-10" db="EMBL/GenBank/DDBJ databases">
        <title>Sequencing the genomes of 1000 actinobacteria strains.</title>
        <authorList>
            <person name="Klenk H.-P."/>
        </authorList>
    </citation>
    <scope>NUCLEOTIDE SEQUENCE [LARGE SCALE GENOMIC DNA]</scope>
    <source>
        <strain evidence="3 4">DSM 21574</strain>
    </source>
</reference>
<dbReference type="InterPro" id="IPR058248">
    <property type="entry name" value="Lxx211020-like"/>
</dbReference>
<name>A0A2A9EDT6_9MICO</name>
<dbReference type="OrthoDB" id="9796962at2"/>
<dbReference type="EMBL" id="PDJH01000001">
    <property type="protein sequence ID" value="PFG36721.1"/>
    <property type="molecule type" value="Genomic_DNA"/>
</dbReference>
<comment type="caution">
    <text evidence="3">The sequence shown here is derived from an EMBL/GenBank/DDBJ whole genome shotgun (WGS) entry which is preliminary data.</text>
</comment>
<dbReference type="InterPro" id="IPR007410">
    <property type="entry name" value="LpqE-like"/>
</dbReference>
<dbReference type="PANTHER" id="PTHR36302:SF1">
    <property type="entry name" value="COPPER CHAPERONE PCU(A)C"/>
    <property type="match status" value="1"/>
</dbReference>
<feature type="chain" id="PRO_5039625397" description="Copper(I)-binding protein" evidence="2">
    <location>
        <begin position="25"/>
        <end position="180"/>
    </location>
</feature>
<evidence type="ECO:0000256" key="2">
    <source>
        <dbReference type="SAM" id="SignalP"/>
    </source>
</evidence>
<gene>
    <name evidence="3" type="ORF">ATL41_1456</name>
</gene>
<dbReference type="Proteomes" id="UP000221394">
    <property type="component" value="Unassembled WGS sequence"/>
</dbReference>
<dbReference type="Gene3D" id="2.60.40.1890">
    <property type="entry name" value="PCu(A)C copper chaperone"/>
    <property type="match status" value="1"/>
</dbReference>
<evidence type="ECO:0000313" key="3">
    <source>
        <dbReference type="EMBL" id="PFG36721.1"/>
    </source>
</evidence>
<feature type="compositionally biased region" description="Acidic residues" evidence="1">
    <location>
        <begin position="168"/>
        <end position="180"/>
    </location>
</feature>
<keyword evidence="4" id="KW-1185">Reference proteome</keyword>
<dbReference type="PROSITE" id="PS51257">
    <property type="entry name" value="PROKAR_LIPOPROTEIN"/>
    <property type="match status" value="1"/>
</dbReference>